<proteinExistence type="predicted"/>
<keyword evidence="2" id="KW-0732">Signal</keyword>
<feature type="signal peptide" evidence="2">
    <location>
        <begin position="1"/>
        <end position="20"/>
    </location>
</feature>
<feature type="chain" id="PRO_5036466480" description="DUF4283 domain-containing protein" evidence="2">
    <location>
        <begin position="21"/>
        <end position="431"/>
    </location>
</feature>
<evidence type="ECO:0000259" key="3">
    <source>
        <dbReference type="Pfam" id="PF14111"/>
    </source>
</evidence>
<evidence type="ECO:0000313" key="5">
    <source>
        <dbReference type="Proteomes" id="UP000886595"/>
    </source>
</evidence>
<keyword evidence="5" id="KW-1185">Reference proteome</keyword>
<dbReference type="InterPro" id="IPR025558">
    <property type="entry name" value="DUF4283"/>
</dbReference>
<dbReference type="AlphaFoldDB" id="A0A8X7VJ99"/>
<evidence type="ECO:0000313" key="4">
    <source>
        <dbReference type="EMBL" id="KAG2312419.1"/>
    </source>
</evidence>
<dbReference type="InterPro" id="IPR040256">
    <property type="entry name" value="At4g02000-like"/>
</dbReference>
<reference evidence="4 5" key="1">
    <citation type="submission" date="2020-02" db="EMBL/GenBank/DDBJ databases">
        <authorList>
            <person name="Ma Q."/>
            <person name="Huang Y."/>
            <person name="Song X."/>
            <person name="Pei D."/>
        </authorList>
    </citation>
    <scope>NUCLEOTIDE SEQUENCE [LARGE SCALE GENOMIC DNA]</scope>
    <source>
        <strain evidence="4">Sxm20200214</strain>
        <tissue evidence="4">Leaf</tissue>
    </source>
</reference>
<protein>
    <recommendedName>
        <fullName evidence="3">DUF4283 domain-containing protein</fullName>
    </recommendedName>
</protein>
<comment type="caution">
    <text evidence="4">The sequence shown here is derived from an EMBL/GenBank/DDBJ whole genome shotgun (WGS) entry which is preliminary data.</text>
</comment>
<evidence type="ECO:0000256" key="1">
    <source>
        <dbReference type="SAM" id="MobiDB-lite"/>
    </source>
</evidence>
<dbReference type="EMBL" id="JAAMPC010000005">
    <property type="protein sequence ID" value="KAG2312419.1"/>
    <property type="molecule type" value="Genomic_DNA"/>
</dbReference>
<sequence>MLFSWASVHCASALFPSSLAISKEQNHAPPHPPDPPDPVTHLSFAQYPPLSPVSTVRSLASICSKARSASQISTVSKETSSPTDTEMVFIDSCVPQSTRCESPRSEVTVAGTLENFTVLPPKTSSPLLTDKASAPSLIPLPSPSSTGDALPPQTVQETIDKVPPPPGQANSQQNLPPKPSLVERIRRFEDKTLQRLAPTNIYATGRPTVLIPDVVFQKGADLHKDFIVCCFNGRPPTYSQIQSMLNHMWGKGRKLGIHNNPNHRTVLVRIQNDYLKQKILEKGYWYVGDSMFYAVKWTSLHSTKPQSPKSIHLWTHLTGGPLDLRHQQGLSLVAGLVGEPKKTDDFTKNLVNLTLSHVKVELDLTKPAPDVVEFTRKSGEVVEVLVTYPWLPPTCAHCKELDHIAKNCLLLPVDQNPPPTLFPKQKKKPKP</sequence>
<feature type="domain" description="DUF4283" evidence="3">
    <location>
        <begin position="220"/>
        <end position="301"/>
    </location>
</feature>
<dbReference type="OrthoDB" id="1110902at2759"/>
<gene>
    <name evidence="4" type="ORF">Bca52824_023976</name>
</gene>
<feature type="region of interest" description="Disordered" evidence="1">
    <location>
        <begin position="140"/>
        <end position="178"/>
    </location>
</feature>
<dbReference type="PANTHER" id="PTHR31286:SF90">
    <property type="entry name" value="DUF4283 DOMAIN-CONTAINING PROTEIN"/>
    <property type="match status" value="1"/>
</dbReference>
<organism evidence="4 5">
    <name type="scientific">Brassica carinata</name>
    <name type="common">Ethiopian mustard</name>
    <name type="synonym">Abyssinian cabbage</name>
    <dbReference type="NCBI Taxonomy" id="52824"/>
    <lineage>
        <taxon>Eukaryota</taxon>
        <taxon>Viridiplantae</taxon>
        <taxon>Streptophyta</taxon>
        <taxon>Embryophyta</taxon>
        <taxon>Tracheophyta</taxon>
        <taxon>Spermatophyta</taxon>
        <taxon>Magnoliopsida</taxon>
        <taxon>eudicotyledons</taxon>
        <taxon>Gunneridae</taxon>
        <taxon>Pentapetalae</taxon>
        <taxon>rosids</taxon>
        <taxon>malvids</taxon>
        <taxon>Brassicales</taxon>
        <taxon>Brassicaceae</taxon>
        <taxon>Brassiceae</taxon>
        <taxon>Brassica</taxon>
    </lineage>
</organism>
<name>A0A8X7VJ99_BRACI</name>
<dbReference type="Pfam" id="PF14111">
    <property type="entry name" value="DUF4283"/>
    <property type="match status" value="1"/>
</dbReference>
<dbReference type="Proteomes" id="UP000886595">
    <property type="component" value="Unassembled WGS sequence"/>
</dbReference>
<evidence type="ECO:0000256" key="2">
    <source>
        <dbReference type="SAM" id="SignalP"/>
    </source>
</evidence>
<dbReference type="PANTHER" id="PTHR31286">
    <property type="entry name" value="GLYCINE-RICH CELL WALL STRUCTURAL PROTEIN 1.8-LIKE"/>
    <property type="match status" value="1"/>
</dbReference>
<accession>A0A8X7VJ99</accession>